<dbReference type="InterPro" id="IPR050810">
    <property type="entry name" value="Bact_Secretion_Sys_Channel"/>
</dbReference>
<dbReference type="GO" id="GO:0015627">
    <property type="term" value="C:type II protein secretion system complex"/>
    <property type="evidence" value="ECO:0007669"/>
    <property type="project" value="TreeGrafter"/>
</dbReference>
<dbReference type="AlphaFoldDB" id="Q0FN98"/>
<keyword evidence="5" id="KW-1185">Reference proteome</keyword>
<reference evidence="4 5" key="1">
    <citation type="journal article" date="2010" name="J. Bacteriol.">
        <title>Genome sequences of Pelagibaca bermudensis HTCC2601T and Maritimibacter alkaliphilus HTCC2654T, the type strains of two marine Roseobacter genera.</title>
        <authorList>
            <person name="Thrash J.C."/>
            <person name="Cho J.C."/>
            <person name="Ferriera S."/>
            <person name="Johnson J."/>
            <person name="Vergin K.L."/>
            <person name="Giovannoni S.J."/>
        </authorList>
    </citation>
    <scope>NUCLEOTIDE SEQUENCE [LARGE SCALE GENOMIC DNA]</scope>
    <source>
        <strain evidence="5">DSM 26914 / JCM 13377 / KCTC 12554 / HTCC2601</strain>
    </source>
</reference>
<name>Q0FN98_SALBH</name>
<feature type="chain" id="PRO_5004171810" evidence="2">
    <location>
        <begin position="25"/>
        <end position="471"/>
    </location>
</feature>
<feature type="signal peptide" evidence="2">
    <location>
        <begin position="1"/>
        <end position="24"/>
    </location>
</feature>
<dbReference type="Pfam" id="PF13629">
    <property type="entry name" value="T2SS-T3SS_pil_N"/>
    <property type="match status" value="1"/>
</dbReference>
<dbReference type="InterPro" id="IPR032789">
    <property type="entry name" value="T2SS-T3SS_pil_N"/>
</dbReference>
<dbReference type="Pfam" id="PF00263">
    <property type="entry name" value="Secretin"/>
    <property type="match status" value="1"/>
</dbReference>
<dbReference type="PANTHER" id="PTHR30332">
    <property type="entry name" value="PROBABLE GENERAL SECRETION PATHWAY PROTEIN D"/>
    <property type="match status" value="1"/>
</dbReference>
<protein>
    <submittedName>
        <fullName evidence="4">Bacterial type II/III secretion system protein</fullName>
    </submittedName>
</protein>
<dbReference type="OrthoDB" id="9775455at2"/>
<feature type="domain" description="BON" evidence="3">
    <location>
        <begin position="103"/>
        <end position="183"/>
    </location>
</feature>
<sequence length="471" mass="50608">MTFEKTLKAALLGLTLAASPVAHSSWADSLRVVRTGTESVLSVPMNRAVVVESDRPFAELSIANPAIADISSLSDRTIYVLGKTPGTTTLTILDANGRLITNVDVRVAADVTEFKERLRQILPNEPIEVRTANDGIVLSGTISSAQKLQRALDLAERYAPERVSNLMTVGGVQQVMLKVRFAEMQRSVAKNLRSSLSVTGTLFGNDETTLASETGTLIGQSGNTSINVNDDAEGAFLLGFNSGALQVGILLEALESKGISRTLAEPNLTALSGQEARFLAGGEYPVPVSQDDGTTIVSYKPFGVELNFVPRVVDGDLINLELEAAVSSIDSSNGITTGEITIDAFRRRETSTTVEMRDGESFAIAGLLQDDFRDLNGQVPWLGDIPVLGALFRSAEYEREQSELVIIVTPHLVTPTRGEVLALPTDRVRPPTEKDLFLYGRTASDTRRPQSGGAAEVAKQDFTGSYGYVMD</sequence>
<dbReference type="PROSITE" id="PS50914">
    <property type="entry name" value="BON"/>
    <property type="match status" value="1"/>
</dbReference>
<dbReference type="eggNOG" id="COG4964">
    <property type="taxonomic scope" value="Bacteria"/>
</dbReference>
<dbReference type="Proteomes" id="UP000006230">
    <property type="component" value="Unassembled WGS sequence"/>
</dbReference>
<dbReference type="EMBL" id="AATQ01000023">
    <property type="protein sequence ID" value="EAU45682.1"/>
    <property type="molecule type" value="Genomic_DNA"/>
</dbReference>
<comment type="similarity">
    <text evidence="1">Belongs to the bacterial secretin family.</text>
</comment>
<evidence type="ECO:0000313" key="5">
    <source>
        <dbReference type="Proteomes" id="UP000006230"/>
    </source>
</evidence>
<evidence type="ECO:0000256" key="2">
    <source>
        <dbReference type="SAM" id="SignalP"/>
    </source>
</evidence>
<dbReference type="STRING" id="314265.R2601_09043"/>
<keyword evidence="2" id="KW-0732">Signal</keyword>
<evidence type="ECO:0000313" key="4">
    <source>
        <dbReference type="EMBL" id="EAU45682.1"/>
    </source>
</evidence>
<dbReference type="InterPro" id="IPR004846">
    <property type="entry name" value="T2SS/T3SS_dom"/>
</dbReference>
<dbReference type="GO" id="GO:0009306">
    <property type="term" value="P:protein secretion"/>
    <property type="evidence" value="ECO:0007669"/>
    <property type="project" value="InterPro"/>
</dbReference>
<dbReference type="PANTHER" id="PTHR30332:SF17">
    <property type="entry name" value="TYPE IV PILIATION SYSTEM PROTEIN DR_0774-RELATED"/>
    <property type="match status" value="1"/>
</dbReference>
<proteinExistence type="inferred from homology"/>
<dbReference type="InterPro" id="IPR001775">
    <property type="entry name" value="GspD/PilQ"/>
</dbReference>
<dbReference type="RefSeq" id="WP_007792443.1">
    <property type="nucleotide sequence ID" value="NZ_DS022276.1"/>
</dbReference>
<comment type="caution">
    <text evidence="4">The sequence shown here is derived from an EMBL/GenBank/DDBJ whole genome shotgun (WGS) entry which is preliminary data.</text>
</comment>
<evidence type="ECO:0000259" key="3">
    <source>
        <dbReference type="PROSITE" id="PS50914"/>
    </source>
</evidence>
<organism evidence="4 5">
    <name type="scientific">Salipiger bermudensis (strain DSM 26914 / JCM 13377 / KCTC 12554 / HTCC2601)</name>
    <name type="common">Pelagibaca bermudensis</name>
    <dbReference type="NCBI Taxonomy" id="314265"/>
    <lineage>
        <taxon>Bacteria</taxon>
        <taxon>Pseudomonadati</taxon>
        <taxon>Pseudomonadota</taxon>
        <taxon>Alphaproteobacteria</taxon>
        <taxon>Rhodobacterales</taxon>
        <taxon>Roseobacteraceae</taxon>
        <taxon>Salipiger</taxon>
    </lineage>
</organism>
<dbReference type="HOGENOM" id="CLU_017952_2_0_5"/>
<evidence type="ECO:0000256" key="1">
    <source>
        <dbReference type="RuleBase" id="RU004003"/>
    </source>
</evidence>
<dbReference type="Pfam" id="PF04972">
    <property type="entry name" value="BON"/>
    <property type="match status" value="1"/>
</dbReference>
<dbReference type="InterPro" id="IPR007055">
    <property type="entry name" value="BON_dom"/>
</dbReference>
<gene>
    <name evidence="4" type="ORF">R2601_09043</name>
</gene>
<accession>Q0FN98</accession>
<dbReference type="PRINTS" id="PR00811">
    <property type="entry name" value="BCTERIALGSPD"/>
</dbReference>